<evidence type="ECO:0000256" key="19">
    <source>
        <dbReference type="SAM" id="MobiDB-lite"/>
    </source>
</evidence>
<evidence type="ECO:0000256" key="18">
    <source>
        <dbReference type="PIRNR" id="PIRNR017184"/>
    </source>
</evidence>
<feature type="domain" description="YjeF N-terminal" evidence="21">
    <location>
        <begin position="22"/>
        <end position="225"/>
    </location>
</feature>
<dbReference type="GO" id="GO:0052856">
    <property type="term" value="F:NAD(P)HX epimerase activity"/>
    <property type="evidence" value="ECO:0007669"/>
    <property type="project" value="UniProtKB-EC"/>
</dbReference>
<keyword evidence="9 18" id="KW-0630">Potassium</keyword>
<evidence type="ECO:0000256" key="9">
    <source>
        <dbReference type="ARBA" id="ARBA00022958"/>
    </source>
</evidence>
<comment type="function">
    <text evidence="17">Catalyzes the dehydration of the S-form of NAD(P)HX at the expense of ADP, which is converted to AMP. Together with NAD(P)HX epimerase, which catalyzes the epimerization of the S- and R-forms, the enzyme allows the repair of both epimers of NAD(P)HX, a damaged form of NAD(P)H that is a result of enzymatic or heat-dependent hydration.</text>
</comment>
<dbReference type="GO" id="GO:0110051">
    <property type="term" value="P:metabolite repair"/>
    <property type="evidence" value="ECO:0007669"/>
    <property type="project" value="TreeGrafter"/>
</dbReference>
<feature type="binding site" evidence="17">
    <location>
        <position position="334"/>
    </location>
    <ligand>
        <name>(6S)-NADPHX</name>
        <dbReference type="ChEBI" id="CHEBI:64076"/>
    </ligand>
</feature>
<dbReference type="PANTHER" id="PTHR12592:SF0">
    <property type="entry name" value="ATP-DEPENDENT (S)-NAD(P)H-HYDRATE DEHYDRATASE"/>
    <property type="match status" value="1"/>
</dbReference>
<evidence type="ECO:0000256" key="2">
    <source>
        <dbReference type="ARBA" id="ARBA00000909"/>
    </source>
</evidence>
<evidence type="ECO:0000259" key="20">
    <source>
        <dbReference type="PROSITE" id="PS51383"/>
    </source>
</evidence>
<dbReference type="PROSITE" id="PS51385">
    <property type="entry name" value="YJEF_N"/>
    <property type="match status" value="1"/>
</dbReference>
<dbReference type="InterPro" id="IPR017953">
    <property type="entry name" value="Carbohydrate_kinase_pred_CS"/>
</dbReference>
<dbReference type="EMBL" id="PVLR01000001">
    <property type="protein sequence ID" value="PRD70511.1"/>
    <property type="molecule type" value="Genomic_DNA"/>
</dbReference>
<comment type="catalytic activity">
    <reaction evidence="2 18">
        <text>(6R)-NADPHX = (6S)-NADPHX</text>
        <dbReference type="Rhea" id="RHEA:32227"/>
        <dbReference type="ChEBI" id="CHEBI:64076"/>
        <dbReference type="ChEBI" id="CHEBI:64077"/>
        <dbReference type="EC" id="5.1.99.6"/>
    </reaction>
</comment>
<dbReference type="NCBIfam" id="TIGR00196">
    <property type="entry name" value="yjeF_cterm"/>
    <property type="match status" value="1"/>
</dbReference>
<dbReference type="GO" id="GO:0046872">
    <property type="term" value="F:metal ion binding"/>
    <property type="evidence" value="ECO:0007669"/>
    <property type="project" value="UniProtKB-UniRule"/>
</dbReference>
<keyword evidence="23" id="KW-1185">Reference proteome</keyword>
<dbReference type="PANTHER" id="PTHR12592">
    <property type="entry name" value="ATP-DEPENDENT (S)-NAD(P)H-HYDRATE DEHYDRATASE FAMILY MEMBER"/>
    <property type="match status" value="1"/>
</dbReference>
<dbReference type="Pfam" id="PF01256">
    <property type="entry name" value="Carb_kinase"/>
    <property type="match status" value="1"/>
</dbReference>
<keyword evidence="5 18" id="KW-0479">Metal-binding</keyword>
<comment type="cofactor">
    <cofactor evidence="18">
        <name>K(+)</name>
        <dbReference type="ChEBI" id="CHEBI:29103"/>
    </cofactor>
    <text evidence="18">Binds 1 potassium ion per subunit.</text>
</comment>
<keyword evidence="12 17" id="KW-0456">Lyase</keyword>
<evidence type="ECO:0000256" key="8">
    <source>
        <dbReference type="ARBA" id="ARBA00022857"/>
    </source>
</evidence>
<keyword evidence="8 17" id="KW-0521">NADP</keyword>
<dbReference type="Gene3D" id="3.40.1190.20">
    <property type="match status" value="1"/>
</dbReference>
<evidence type="ECO:0000256" key="4">
    <source>
        <dbReference type="ARBA" id="ARBA00009524"/>
    </source>
</evidence>
<evidence type="ECO:0000256" key="14">
    <source>
        <dbReference type="ARBA" id="ARBA00025153"/>
    </source>
</evidence>
<feature type="binding site" evidence="17">
    <location>
        <position position="273"/>
    </location>
    <ligand>
        <name>(6S)-NADPHX</name>
        <dbReference type="ChEBI" id="CHEBI:64076"/>
    </ligand>
</feature>
<sequence length="539" mass="55931">MLLRLDPGSCRPKLPLHGSAASRAIEQAALAHLPPHQLMQRAAGSIAALARALQPHARHVWLACGPSNNGGDGLLAAALLRTQLPQTRLTVSWQGNESRLPDDARYALQQARAAGLEFSDRPPEDFDLGIDALLGLGGRGLGPGPMADWMQTLQQTRATVLCVDLPSGLACDSGAWLNPFAARPAGPRHTLSLLTLKPGLFTADGRDAAGQVWLDRLGVAADQLPPDAWLNAPDTEPGPTRQQRHGAHKGSHGDLLVLGGQDVSVDGNGMSGAALLAARAGLQAGAGRVYLGLLGAGPATPALDLLWPELMFRPAQASAEGELARQAITVCGCGGGQSVRAVLSALLEHSPRLVLDADALNALAQQADWRAQLSRRLARGQHSILTPHPLEAARLLGCDSAQVQADRLQAARELAQQFQSVVVLKGSGSVIAAPGQIPLINTTGNALLATAGTGDVLAGMVGAYWAQTARPGRQGQMPAAMPQPSPDSGLNGSLSDGLEMALQAACRAVHQHGALADRWPSGRGLRAGDLLAGLTPWPG</sequence>
<dbReference type="InterPro" id="IPR036652">
    <property type="entry name" value="YjeF_N_dom_sf"/>
</dbReference>
<evidence type="ECO:0000256" key="11">
    <source>
        <dbReference type="ARBA" id="ARBA00023235"/>
    </source>
</evidence>
<evidence type="ECO:0000259" key="21">
    <source>
        <dbReference type="PROSITE" id="PS51385"/>
    </source>
</evidence>
<dbReference type="SUPFAM" id="SSF64153">
    <property type="entry name" value="YjeF N-terminal domain-like"/>
    <property type="match status" value="1"/>
</dbReference>
<gene>
    <name evidence="17" type="primary">nnrD</name>
    <name evidence="22" type="ORF">C6P61_00040</name>
</gene>
<name>A0A2S9KJ74_9BURK</name>
<dbReference type="PROSITE" id="PS51383">
    <property type="entry name" value="YJEF_C_3"/>
    <property type="match status" value="1"/>
</dbReference>
<protein>
    <recommendedName>
        <fullName evidence="17">ADP-dependent (S)-NAD(P)H-hydrate dehydratase</fullName>
        <ecNumber evidence="17">4.2.1.136</ecNumber>
    </recommendedName>
    <alternativeName>
        <fullName evidence="17">ADP-dependent NAD(P)HX dehydratase</fullName>
    </alternativeName>
</protein>
<dbReference type="SUPFAM" id="SSF53613">
    <property type="entry name" value="Ribokinase-like"/>
    <property type="match status" value="1"/>
</dbReference>
<dbReference type="AlphaFoldDB" id="A0A2S9KJ74"/>
<feature type="region of interest" description="Disordered" evidence="19">
    <location>
        <begin position="229"/>
        <end position="251"/>
    </location>
</feature>
<evidence type="ECO:0000256" key="1">
    <source>
        <dbReference type="ARBA" id="ARBA00000013"/>
    </source>
</evidence>
<evidence type="ECO:0000256" key="5">
    <source>
        <dbReference type="ARBA" id="ARBA00022723"/>
    </source>
</evidence>
<evidence type="ECO:0000313" key="23">
    <source>
        <dbReference type="Proteomes" id="UP000238326"/>
    </source>
</evidence>
<feature type="binding site" evidence="17">
    <location>
        <begin position="425"/>
        <end position="429"/>
    </location>
    <ligand>
        <name>AMP</name>
        <dbReference type="ChEBI" id="CHEBI:456215"/>
    </ligand>
</feature>
<comment type="catalytic activity">
    <reaction evidence="16 17 18">
        <text>(6S)-NADPHX + ADP = AMP + phosphate + NADPH + H(+)</text>
        <dbReference type="Rhea" id="RHEA:32235"/>
        <dbReference type="ChEBI" id="CHEBI:15378"/>
        <dbReference type="ChEBI" id="CHEBI:43474"/>
        <dbReference type="ChEBI" id="CHEBI:57783"/>
        <dbReference type="ChEBI" id="CHEBI:64076"/>
        <dbReference type="ChEBI" id="CHEBI:456215"/>
        <dbReference type="ChEBI" id="CHEBI:456216"/>
        <dbReference type="EC" id="4.2.1.136"/>
    </reaction>
</comment>
<dbReference type="InterPro" id="IPR000631">
    <property type="entry name" value="CARKD"/>
</dbReference>
<comment type="similarity">
    <text evidence="17">Belongs to the NnrD/CARKD family.</text>
</comment>
<comment type="catalytic activity">
    <reaction evidence="15 17 18">
        <text>(6S)-NADHX + ADP = AMP + phosphate + NADH + H(+)</text>
        <dbReference type="Rhea" id="RHEA:32223"/>
        <dbReference type="ChEBI" id="CHEBI:15378"/>
        <dbReference type="ChEBI" id="CHEBI:43474"/>
        <dbReference type="ChEBI" id="CHEBI:57945"/>
        <dbReference type="ChEBI" id="CHEBI:64074"/>
        <dbReference type="ChEBI" id="CHEBI:456215"/>
        <dbReference type="ChEBI" id="CHEBI:456216"/>
        <dbReference type="EC" id="4.2.1.136"/>
    </reaction>
</comment>
<evidence type="ECO:0000256" key="3">
    <source>
        <dbReference type="ARBA" id="ARBA00006001"/>
    </source>
</evidence>
<evidence type="ECO:0000313" key="22">
    <source>
        <dbReference type="EMBL" id="PRD70511.1"/>
    </source>
</evidence>
<dbReference type="Gene3D" id="3.40.50.10260">
    <property type="entry name" value="YjeF N-terminal domain"/>
    <property type="match status" value="1"/>
</dbReference>
<dbReference type="GO" id="GO:0046496">
    <property type="term" value="P:nicotinamide nucleotide metabolic process"/>
    <property type="evidence" value="ECO:0007669"/>
    <property type="project" value="UniProtKB-UniRule"/>
</dbReference>
<comment type="function">
    <text evidence="14 18">Bifunctional enzyme that catalyzes the epimerization of the S- and R-forms of NAD(P)HX and the dehydration of the S-form of NAD(P)HX at the expense of ADP, which is converted to AMP. This allows the repair of both epimers of NAD(P)HX, a damaged form of NAD(P)H that is a result of enzymatic or heat-dependent hydration.</text>
</comment>
<dbReference type="InterPro" id="IPR004443">
    <property type="entry name" value="YjeF_N_dom"/>
</dbReference>
<evidence type="ECO:0000256" key="17">
    <source>
        <dbReference type="HAMAP-Rule" id="MF_01965"/>
    </source>
</evidence>
<dbReference type="GO" id="GO:0005524">
    <property type="term" value="F:ATP binding"/>
    <property type="evidence" value="ECO:0007669"/>
    <property type="project" value="UniProtKB-UniRule"/>
</dbReference>
<evidence type="ECO:0000256" key="7">
    <source>
        <dbReference type="ARBA" id="ARBA00022840"/>
    </source>
</evidence>
<feature type="region of interest" description="Disordered" evidence="19">
    <location>
        <begin position="472"/>
        <end position="494"/>
    </location>
</feature>
<proteinExistence type="inferred from homology"/>
<dbReference type="InterPro" id="IPR029056">
    <property type="entry name" value="Ribokinase-like"/>
</dbReference>
<dbReference type="OrthoDB" id="9806925at2"/>
<dbReference type="PIRSF" id="PIRSF017184">
    <property type="entry name" value="Nnr"/>
    <property type="match status" value="1"/>
</dbReference>
<evidence type="ECO:0000256" key="6">
    <source>
        <dbReference type="ARBA" id="ARBA00022741"/>
    </source>
</evidence>
<evidence type="ECO:0000256" key="15">
    <source>
        <dbReference type="ARBA" id="ARBA00048238"/>
    </source>
</evidence>
<dbReference type="InterPro" id="IPR030677">
    <property type="entry name" value="Nnr"/>
</dbReference>
<comment type="cofactor">
    <cofactor evidence="17">
        <name>Mg(2+)</name>
        <dbReference type="ChEBI" id="CHEBI:18420"/>
    </cofactor>
</comment>
<feature type="binding site" evidence="17">
    <location>
        <position position="455"/>
    </location>
    <ligand>
        <name>(6S)-NADPHX</name>
        <dbReference type="ChEBI" id="CHEBI:64076"/>
    </ligand>
</feature>
<keyword evidence="6 17" id="KW-0547">Nucleotide-binding</keyword>
<dbReference type="GO" id="GO:0052855">
    <property type="term" value="F:ADP-dependent NAD(P)H-hydrate dehydratase activity"/>
    <property type="evidence" value="ECO:0007669"/>
    <property type="project" value="UniProtKB-UniRule"/>
</dbReference>
<comment type="catalytic activity">
    <reaction evidence="1 18">
        <text>(6R)-NADHX = (6S)-NADHX</text>
        <dbReference type="Rhea" id="RHEA:32215"/>
        <dbReference type="ChEBI" id="CHEBI:64074"/>
        <dbReference type="ChEBI" id="CHEBI:64075"/>
        <dbReference type="EC" id="5.1.99.6"/>
    </reaction>
</comment>
<dbReference type="HAMAP" id="MF_01965">
    <property type="entry name" value="NADHX_dehydratase"/>
    <property type="match status" value="1"/>
</dbReference>
<feature type="binding site" evidence="17">
    <location>
        <position position="454"/>
    </location>
    <ligand>
        <name>AMP</name>
        <dbReference type="ChEBI" id="CHEBI:456215"/>
    </ligand>
</feature>
<keyword evidence="11 18" id="KW-0413">Isomerase</keyword>
<dbReference type="CDD" id="cd01171">
    <property type="entry name" value="YXKO-related"/>
    <property type="match status" value="1"/>
</dbReference>
<accession>A0A2S9KJ74</accession>
<keyword evidence="7 17" id="KW-0067">ATP-binding</keyword>
<dbReference type="PROSITE" id="PS01050">
    <property type="entry name" value="YJEF_C_2"/>
    <property type="match status" value="1"/>
</dbReference>
<comment type="caution">
    <text evidence="22">The sequence shown here is derived from an EMBL/GenBank/DDBJ whole genome shotgun (WGS) entry which is preliminary data.</text>
</comment>
<comment type="subunit">
    <text evidence="17">Homotetramer.</text>
</comment>
<dbReference type="Proteomes" id="UP000238326">
    <property type="component" value="Unassembled WGS sequence"/>
</dbReference>
<keyword evidence="13" id="KW-0511">Multifunctional enzyme</keyword>
<reference evidence="22 23" key="1">
    <citation type="submission" date="2018-03" db="EMBL/GenBank/DDBJ databases">
        <title>Comparative genomics illustrates the genes involved in a hyperalkaliphilic mechanisms of Serpentinomonas isolated from highly-alkaline calcium-rich serpentinized springs.</title>
        <authorList>
            <person name="Suzuki S."/>
            <person name="Ishii S."/>
            <person name="Walworth N."/>
            <person name="Bird L."/>
            <person name="Kuenen J.G."/>
            <person name="Nealson K.H."/>
        </authorList>
    </citation>
    <scope>NUCLEOTIDE SEQUENCE [LARGE SCALE GENOMIC DNA]</scope>
    <source>
        <strain evidence="22 23">83</strain>
    </source>
</reference>
<dbReference type="Pfam" id="PF03853">
    <property type="entry name" value="YjeF_N"/>
    <property type="match status" value="1"/>
</dbReference>
<evidence type="ECO:0000256" key="13">
    <source>
        <dbReference type="ARBA" id="ARBA00023268"/>
    </source>
</evidence>
<evidence type="ECO:0000256" key="12">
    <source>
        <dbReference type="ARBA" id="ARBA00023239"/>
    </source>
</evidence>
<comment type="similarity">
    <text evidence="4 18">In the C-terminal section; belongs to the NnrD/CARKD family.</text>
</comment>
<feature type="domain" description="YjeF C-terminal" evidence="20">
    <location>
        <begin position="232"/>
        <end position="539"/>
    </location>
</feature>
<keyword evidence="10 17" id="KW-0520">NAD</keyword>
<feature type="binding site" evidence="17">
    <location>
        <position position="388"/>
    </location>
    <ligand>
        <name>(6S)-NADPHX</name>
        <dbReference type="ChEBI" id="CHEBI:64076"/>
    </ligand>
</feature>
<dbReference type="EC" id="4.2.1.136" evidence="17"/>
<organism evidence="22 23">
    <name type="scientific">Malikia spinosa</name>
    <dbReference type="NCBI Taxonomy" id="86180"/>
    <lineage>
        <taxon>Bacteria</taxon>
        <taxon>Pseudomonadati</taxon>
        <taxon>Pseudomonadota</taxon>
        <taxon>Betaproteobacteria</taxon>
        <taxon>Burkholderiales</taxon>
        <taxon>Comamonadaceae</taxon>
        <taxon>Malikia</taxon>
    </lineage>
</organism>
<dbReference type="RefSeq" id="WP_105727877.1">
    <property type="nucleotide sequence ID" value="NZ_PVLR01000001.1"/>
</dbReference>
<evidence type="ECO:0000256" key="10">
    <source>
        <dbReference type="ARBA" id="ARBA00023027"/>
    </source>
</evidence>
<comment type="similarity">
    <text evidence="3 18">In the N-terminal section; belongs to the NnrE/AIBP family.</text>
</comment>
<evidence type="ECO:0000256" key="16">
    <source>
        <dbReference type="ARBA" id="ARBA00049209"/>
    </source>
</evidence>